<dbReference type="GO" id="GO:0003677">
    <property type="term" value="F:DNA binding"/>
    <property type="evidence" value="ECO:0007669"/>
    <property type="project" value="UniProtKB-KW"/>
</dbReference>
<dbReference type="InterPro" id="IPR000551">
    <property type="entry name" value="MerR-type_HTH_dom"/>
</dbReference>
<dbReference type="CDD" id="cd04781">
    <property type="entry name" value="HTH_MerR-like_sg6"/>
    <property type="match status" value="1"/>
</dbReference>
<dbReference type="InterPro" id="IPR009061">
    <property type="entry name" value="DNA-bd_dom_put_sf"/>
</dbReference>
<reference evidence="3 4" key="1">
    <citation type="submission" date="2018-10" db="EMBL/GenBank/DDBJ databases">
        <authorList>
            <person name="Criscuolo A."/>
        </authorList>
    </citation>
    <scope>NUCLEOTIDE SEQUENCE [LARGE SCALE GENOMIC DNA]</scope>
    <source>
        <strain evidence="3">DnA1</strain>
    </source>
</reference>
<dbReference type="PROSITE" id="PS50937">
    <property type="entry name" value="HTH_MERR_2"/>
    <property type="match status" value="1"/>
</dbReference>
<dbReference type="PANTHER" id="PTHR30204">
    <property type="entry name" value="REDOX-CYCLING DRUG-SENSING TRANSCRIPTIONAL ACTIVATOR SOXR"/>
    <property type="match status" value="1"/>
</dbReference>
<dbReference type="AlphaFoldDB" id="A0A3P4AZI5"/>
<accession>A0A3P4AZI5</accession>
<evidence type="ECO:0000259" key="2">
    <source>
        <dbReference type="PROSITE" id="PS50937"/>
    </source>
</evidence>
<dbReference type="EMBL" id="UWPJ01000014">
    <property type="protein sequence ID" value="VCU69479.1"/>
    <property type="molecule type" value="Genomic_DNA"/>
</dbReference>
<dbReference type="SMART" id="SM00422">
    <property type="entry name" value="HTH_MERR"/>
    <property type="match status" value="1"/>
</dbReference>
<dbReference type="InterPro" id="IPR047057">
    <property type="entry name" value="MerR_fam"/>
</dbReference>
<keyword evidence="1" id="KW-0238">DNA-binding</keyword>
<keyword evidence="4" id="KW-1185">Reference proteome</keyword>
<gene>
    <name evidence="3" type="primary">soxR</name>
    <name evidence="3" type="ORF">PIGHUM_01541</name>
</gene>
<organism evidence="3 4">
    <name type="scientific">Pigmentiphaga humi</name>
    <dbReference type="NCBI Taxonomy" id="2478468"/>
    <lineage>
        <taxon>Bacteria</taxon>
        <taxon>Pseudomonadati</taxon>
        <taxon>Pseudomonadota</taxon>
        <taxon>Betaproteobacteria</taxon>
        <taxon>Burkholderiales</taxon>
        <taxon>Alcaligenaceae</taxon>
        <taxon>Pigmentiphaga</taxon>
    </lineage>
</organism>
<sequence length="139" mass="15653">MGLLDIGVLSRRSGVPASTLRYYEELGLIRPRARHGLRRQYGEDTQTQLALIALGKAAGFSLAQIKGMFGQDGLPELPRPALHERADALERQIRRLAALRDTLRHVAECPAPSHMQCPRFRQLLRIAQRETVQPEPVLR</sequence>
<name>A0A3P4AZI5_9BURK</name>
<dbReference type="Proteomes" id="UP000277294">
    <property type="component" value="Unassembled WGS sequence"/>
</dbReference>
<dbReference type="Pfam" id="PF13411">
    <property type="entry name" value="MerR_1"/>
    <property type="match status" value="1"/>
</dbReference>
<dbReference type="GO" id="GO:0003700">
    <property type="term" value="F:DNA-binding transcription factor activity"/>
    <property type="evidence" value="ECO:0007669"/>
    <property type="project" value="InterPro"/>
</dbReference>
<dbReference type="PRINTS" id="PR00040">
    <property type="entry name" value="HTHMERR"/>
</dbReference>
<dbReference type="OrthoDB" id="9802944at2"/>
<dbReference type="RefSeq" id="WP_124078880.1">
    <property type="nucleotide sequence ID" value="NZ_UWPJ01000014.1"/>
</dbReference>
<feature type="domain" description="HTH merR-type" evidence="2">
    <location>
        <begin position="3"/>
        <end position="71"/>
    </location>
</feature>
<evidence type="ECO:0000313" key="4">
    <source>
        <dbReference type="Proteomes" id="UP000277294"/>
    </source>
</evidence>
<dbReference type="SUPFAM" id="SSF46955">
    <property type="entry name" value="Putative DNA-binding domain"/>
    <property type="match status" value="1"/>
</dbReference>
<dbReference type="Gene3D" id="1.10.1660.10">
    <property type="match status" value="1"/>
</dbReference>
<evidence type="ECO:0000256" key="1">
    <source>
        <dbReference type="ARBA" id="ARBA00023125"/>
    </source>
</evidence>
<evidence type="ECO:0000313" key="3">
    <source>
        <dbReference type="EMBL" id="VCU69479.1"/>
    </source>
</evidence>
<proteinExistence type="predicted"/>
<protein>
    <submittedName>
        <fullName evidence="3">Redox-sensitive transcriptional activator SoxR</fullName>
    </submittedName>
</protein>
<dbReference type="PANTHER" id="PTHR30204:SF97">
    <property type="entry name" value="MERR FAMILY REGULATORY PROTEIN"/>
    <property type="match status" value="1"/>
</dbReference>